<dbReference type="GO" id="GO:0016787">
    <property type="term" value="F:hydrolase activity"/>
    <property type="evidence" value="ECO:0007669"/>
    <property type="project" value="UniProtKB-KW"/>
</dbReference>
<reference evidence="4 5" key="1">
    <citation type="submission" date="2019-12" db="EMBL/GenBank/DDBJ databases">
        <title>Isolation and characterization of three novel carbon monoxide-oxidizing members of Halobacteria from salione crusts and soils.</title>
        <authorList>
            <person name="Myers M.R."/>
            <person name="King G.M."/>
        </authorList>
    </citation>
    <scope>NUCLEOTIDE SEQUENCE [LARGE SCALE GENOMIC DNA]</scope>
    <source>
        <strain evidence="4 5">WSH3</strain>
    </source>
</reference>
<organism evidence="4 5">
    <name type="scientific">Halovenus carboxidivorans</name>
    <dbReference type="NCBI Taxonomy" id="2692199"/>
    <lineage>
        <taxon>Archaea</taxon>
        <taxon>Methanobacteriati</taxon>
        <taxon>Methanobacteriota</taxon>
        <taxon>Stenosarchaea group</taxon>
        <taxon>Halobacteria</taxon>
        <taxon>Halobacteriales</taxon>
        <taxon>Haloarculaceae</taxon>
        <taxon>Halovenus</taxon>
    </lineage>
</organism>
<evidence type="ECO:0000256" key="2">
    <source>
        <dbReference type="ARBA" id="ARBA00022801"/>
    </source>
</evidence>
<dbReference type="Proteomes" id="UP000466535">
    <property type="component" value="Unassembled WGS sequence"/>
</dbReference>
<protein>
    <submittedName>
        <fullName evidence="4">Phospholipase</fullName>
    </submittedName>
</protein>
<evidence type="ECO:0000256" key="1">
    <source>
        <dbReference type="ARBA" id="ARBA00006499"/>
    </source>
</evidence>
<dbReference type="RefSeq" id="WP_201289262.1">
    <property type="nucleotide sequence ID" value="NZ_WUUT01000007.1"/>
</dbReference>
<dbReference type="InterPro" id="IPR029058">
    <property type="entry name" value="AB_hydrolase_fold"/>
</dbReference>
<dbReference type="AlphaFoldDB" id="A0A6B0TDM2"/>
<accession>A0A6B0TDM2</accession>
<evidence type="ECO:0000313" key="5">
    <source>
        <dbReference type="Proteomes" id="UP000466535"/>
    </source>
</evidence>
<keyword evidence="2" id="KW-0378">Hydrolase</keyword>
<dbReference type="Gene3D" id="3.40.50.1820">
    <property type="entry name" value="alpha/beta hydrolase"/>
    <property type="match status" value="1"/>
</dbReference>
<dbReference type="Pfam" id="PF02230">
    <property type="entry name" value="Abhydrolase_2"/>
    <property type="match status" value="1"/>
</dbReference>
<dbReference type="InterPro" id="IPR003140">
    <property type="entry name" value="PLipase/COase/thioEstase"/>
</dbReference>
<dbReference type="InterPro" id="IPR050565">
    <property type="entry name" value="LYPA1-2/EST-like"/>
</dbReference>
<sequence length="216" mass="22411">MTRIDPHADESIATAGAPPQAARAGVVILHGRGDSPAGILRLVDDIYRRGVHYVAPAAAGRVWYPGEFTDPLTDRRNAYLDSALGQVATALDLIRETGVSPDKVVFVGFSQGAAVALEFVTRRARRYGGIAALAGGLLGPTATLTPREGCLEGTPSFCGVGADDPHVSTAHVEASVDILAAMGAETTTETYPEVGHAINDGEISAINRLIAAVSPE</sequence>
<comment type="caution">
    <text evidence="4">The sequence shown here is derived from an EMBL/GenBank/DDBJ whole genome shotgun (WGS) entry which is preliminary data.</text>
</comment>
<dbReference type="OrthoDB" id="203477at2157"/>
<feature type="domain" description="Phospholipase/carboxylesterase/thioesterase" evidence="3">
    <location>
        <begin position="17"/>
        <end position="212"/>
    </location>
</feature>
<keyword evidence="5" id="KW-1185">Reference proteome</keyword>
<dbReference type="PANTHER" id="PTHR10655">
    <property type="entry name" value="LYSOPHOSPHOLIPASE-RELATED"/>
    <property type="match status" value="1"/>
</dbReference>
<dbReference type="SUPFAM" id="SSF53474">
    <property type="entry name" value="alpha/beta-Hydrolases"/>
    <property type="match status" value="1"/>
</dbReference>
<name>A0A6B0TDM2_9EURY</name>
<evidence type="ECO:0000259" key="3">
    <source>
        <dbReference type="Pfam" id="PF02230"/>
    </source>
</evidence>
<evidence type="ECO:0000313" key="4">
    <source>
        <dbReference type="EMBL" id="MXR53030.1"/>
    </source>
</evidence>
<proteinExistence type="inferred from homology"/>
<gene>
    <name evidence="4" type="ORF">GRX03_15635</name>
</gene>
<dbReference type="PANTHER" id="PTHR10655:SF17">
    <property type="entry name" value="LYSOPHOSPHOLIPASE-LIKE PROTEIN 1"/>
    <property type="match status" value="1"/>
</dbReference>
<comment type="similarity">
    <text evidence="1">Belongs to the AB hydrolase superfamily. AB hydrolase 2 family.</text>
</comment>
<dbReference type="EMBL" id="WUUT01000007">
    <property type="protein sequence ID" value="MXR53030.1"/>
    <property type="molecule type" value="Genomic_DNA"/>
</dbReference>